<dbReference type="Proteomes" id="UP000308001">
    <property type="component" value="Unassembled WGS sequence"/>
</dbReference>
<dbReference type="RefSeq" id="WP_066185864.1">
    <property type="nucleotide sequence ID" value="NZ_LCUJ01000002.1"/>
</dbReference>
<dbReference type="Proteomes" id="UP000093281">
    <property type="component" value="Unassembled WGS sequence"/>
</dbReference>
<reference evidence="1" key="1">
    <citation type="submission" date="2015-05" db="EMBL/GenBank/DDBJ databases">
        <authorList>
            <person name="Wang D.B."/>
            <person name="Wang M."/>
        </authorList>
    </citation>
    <scope>NUCLEOTIDE SEQUENCE [LARGE SCALE GENOMIC DNA]</scope>
    <source>
        <strain evidence="1">DU22</strain>
    </source>
</reference>
<dbReference type="PATRIC" id="fig|544718.51.peg.873"/>
<comment type="caution">
    <text evidence="1">The sequence shown here is derived from an EMBL/GenBank/DDBJ whole genome shotgun (WGS) entry which is preliminary data.</text>
</comment>
<reference evidence="2 4" key="3">
    <citation type="submission" date="2019-05" db="EMBL/GenBank/DDBJ databases">
        <title>Arcobacter cibarius and Arcobacter thereius providing challenges in identification an antibiotic susceptibility and Quinolone resistance.</title>
        <authorList>
            <person name="Busch A."/>
            <person name="Hanel I."/>
            <person name="Hotzel H."/>
            <person name="Tomaso H."/>
        </authorList>
    </citation>
    <scope>NUCLEOTIDE SEQUENCE [LARGE SCALE GENOMIC DNA]</scope>
    <source>
        <strain evidence="2 4">17CS1191_2</strain>
    </source>
</reference>
<dbReference type="EMBL" id="LCUJ01000002">
    <property type="protein sequence ID" value="OCL99843.1"/>
    <property type="molecule type" value="Genomic_DNA"/>
</dbReference>
<reference evidence="3" key="2">
    <citation type="submission" date="2015-05" db="EMBL/GenBank/DDBJ databases">
        <authorList>
            <person name="Rovetto F."/>
            <person name="Cocolin L."/>
            <person name="Illeghems K."/>
            <person name="Van Nieuwerburgh F."/>
            <person name="Houf K."/>
        </authorList>
    </citation>
    <scope>NUCLEOTIDE SEQUENCE [LARGE SCALE GENOMIC DNA]</scope>
    <source>
        <strain evidence="3">DU22</strain>
    </source>
</reference>
<dbReference type="InterPro" id="IPR029063">
    <property type="entry name" value="SAM-dependent_MTases_sf"/>
</dbReference>
<dbReference type="Pfam" id="PF13489">
    <property type="entry name" value="Methyltransf_23"/>
    <property type="match status" value="1"/>
</dbReference>
<protein>
    <submittedName>
        <fullName evidence="2">Class I SAM-dependent methyltransferase</fullName>
    </submittedName>
    <submittedName>
        <fullName evidence="1">Cyclopropane fatty acyl phospholipid synthase</fullName>
    </submittedName>
</protein>
<gene>
    <name evidence="1" type="ORF">AAX29_00893</name>
    <name evidence="2" type="ORF">FE246_01595</name>
</gene>
<keyword evidence="2" id="KW-0808">Transferase</keyword>
<evidence type="ECO:0000313" key="4">
    <source>
        <dbReference type="Proteomes" id="UP000308001"/>
    </source>
</evidence>
<dbReference type="GO" id="GO:0032259">
    <property type="term" value="P:methylation"/>
    <property type="evidence" value="ECO:0007669"/>
    <property type="project" value="UniProtKB-KW"/>
</dbReference>
<dbReference type="Gene3D" id="3.40.50.150">
    <property type="entry name" value="Vaccinia Virus protein VP39"/>
    <property type="match status" value="1"/>
</dbReference>
<organism evidence="1 3">
    <name type="scientific">Aliarcobacter thereius</name>
    <dbReference type="NCBI Taxonomy" id="544718"/>
    <lineage>
        <taxon>Bacteria</taxon>
        <taxon>Pseudomonadati</taxon>
        <taxon>Campylobacterota</taxon>
        <taxon>Epsilonproteobacteria</taxon>
        <taxon>Campylobacterales</taxon>
        <taxon>Arcobacteraceae</taxon>
        <taxon>Aliarcobacter</taxon>
    </lineage>
</organism>
<accession>A0A1C0B8E2</accession>
<proteinExistence type="predicted"/>
<dbReference type="AlphaFoldDB" id="A0A1C0B8E2"/>
<dbReference type="CDD" id="cd02440">
    <property type="entry name" value="AdoMet_MTases"/>
    <property type="match status" value="1"/>
</dbReference>
<dbReference type="OrthoDB" id="9781225at2"/>
<keyword evidence="2" id="KW-0489">Methyltransferase</keyword>
<dbReference type="Gene3D" id="2.20.25.110">
    <property type="entry name" value="S-adenosyl-L-methionine-dependent methyltransferases"/>
    <property type="match status" value="1"/>
</dbReference>
<evidence type="ECO:0000313" key="1">
    <source>
        <dbReference type="EMBL" id="OCL99843.1"/>
    </source>
</evidence>
<dbReference type="EMBL" id="VBUF01000001">
    <property type="protein sequence ID" value="TLS73206.1"/>
    <property type="molecule type" value="Genomic_DNA"/>
</dbReference>
<evidence type="ECO:0000313" key="3">
    <source>
        <dbReference type="Proteomes" id="UP000093281"/>
    </source>
</evidence>
<dbReference type="GO" id="GO:0008168">
    <property type="term" value="F:methyltransferase activity"/>
    <property type="evidence" value="ECO:0007669"/>
    <property type="project" value="UniProtKB-KW"/>
</dbReference>
<sequence length="231" mass="27031">MGLDLYAKIEPFLGFEEEIYSLHKVFMRHIMENDLDNILDIGCGQGHFLQNLQINKKKYLGIDLSSEQINICLDKNLNAKNIDVKDLNEKFDCAVAIFDVINYLNKKNLKDFFENISNSLNKDAHFLFDINTLYGFEDIAQGSINLDFDDKFIAIDAYFENNFLTTELTLFSKNKDNLFSKEKDIITQEYHKKEFLKKILSDSGFEILRTDDIFLHNNKKADKYLFVCKKK</sequence>
<dbReference type="SUPFAM" id="SSF53335">
    <property type="entry name" value="S-adenosyl-L-methionine-dependent methyltransferases"/>
    <property type="match status" value="1"/>
</dbReference>
<dbReference type="STRING" id="544718.AAX25_00180"/>
<name>A0A1C0B8E2_9BACT</name>
<evidence type="ECO:0000313" key="2">
    <source>
        <dbReference type="EMBL" id="TLS73206.1"/>
    </source>
</evidence>